<name>A0A8D8WGV2_9HEMI</name>
<accession>A0A8D8WGV2</accession>
<dbReference type="EMBL" id="HBUF01195246">
    <property type="protein sequence ID" value="CAG6659788.1"/>
    <property type="molecule type" value="Transcribed_RNA"/>
</dbReference>
<sequence>MNVSLVQRVLCYVCHECNECRPLFNEFYVMFVTNVMNVVLCSALNEFYVMLVTNVCSHQRQIRTAKRTIRARHVWFFTGAGGGHVLFHVSCHSELVESMIRAKDTPIVECAIISRQTLAKFAMIDDGLEQVGQCLRAMTTGYFRLL</sequence>
<evidence type="ECO:0000313" key="1">
    <source>
        <dbReference type="EMBL" id="CAG6659788.1"/>
    </source>
</evidence>
<dbReference type="AlphaFoldDB" id="A0A8D8WGV2"/>
<reference evidence="1" key="1">
    <citation type="submission" date="2021-05" db="EMBL/GenBank/DDBJ databases">
        <authorList>
            <person name="Alioto T."/>
            <person name="Alioto T."/>
            <person name="Gomez Garrido J."/>
        </authorList>
    </citation>
    <scope>NUCLEOTIDE SEQUENCE</scope>
</reference>
<protein>
    <submittedName>
        <fullName evidence="1">Uncharacterized protein</fullName>
    </submittedName>
</protein>
<organism evidence="1">
    <name type="scientific">Cacopsylla melanoneura</name>
    <dbReference type="NCBI Taxonomy" id="428564"/>
    <lineage>
        <taxon>Eukaryota</taxon>
        <taxon>Metazoa</taxon>
        <taxon>Ecdysozoa</taxon>
        <taxon>Arthropoda</taxon>
        <taxon>Hexapoda</taxon>
        <taxon>Insecta</taxon>
        <taxon>Pterygota</taxon>
        <taxon>Neoptera</taxon>
        <taxon>Paraneoptera</taxon>
        <taxon>Hemiptera</taxon>
        <taxon>Sternorrhyncha</taxon>
        <taxon>Psylloidea</taxon>
        <taxon>Psyllidae</taxon>
        <taxon>Psyllinae</taxon>
        <taxon>Cacopsylla</taxon>
    </lineage>
</organism>
<proteinExistence type="predicted"/>